<dbReference type="Proteomes" id="UP001207468">
    <property type="component" value="Unassembled WGS sequence"/>
</dbReference>
<evidence type="ECO:0000313" key="2">
    <source>
        <dbReference type="Proteomes" id="UP001207468"/>
    </source>
</evidence>
<sequence>MDVFENSKTLPPAPPYDSHVGWVPQIRSVTLPSGVTVPPVAVTAPERSPDLQSDHPPTPNSGPALSPVPSPPPVYRVLGVHPVPVTPTPPASDVIDVPPTPLRLNLSSPSTVAPTPVRETFDLPPVPSPGPSPAPTTTTFSQASARSASPRMGLATIFSQKSLPILMLVTSPFKPTRNDELSVRTGDTVRLIKEYEDEWCLVQRVGRPDAEKGVVPRFCLTERPSIIKHRTTFTTFPFKGVRRKR</sequence>
<comment type="caution">
    <text evidence="1">The sequence shown here is derived from an EMBL/GenBank/DDBJ whole genome shotgun (WGS) entry which is preliminary data.</text>
</comment>
<reference evidence="1" key="1">
    <citation type="submission" date="2021-03" db="EMBL/GenBank/DDBJ databases">
        <title>Evolutionary priming and transition to the ectomycorrhizal habit in an iconic lineage of mushroom-forming fungi: is preadaptation a requirement?</title>
        <authorList>
            <consortium name="DOE Joint Genome Institute"/>
            <person name="Looney B.P."/>
            <person name="Miyauchi S."/>
            <person name="Morin E."/>
            <person name="Drula E."/>
            <person name="Courty P.E."/>
            <person name="Chicoki N."/>
            <person name="Fauchery L."/>
            <person name="Kohler A."/>
            <person name="Kuo A."/>
            <person name="LaButti K."/>
            <person name="Pangilinan J."/>
            <person name="Lipzen A."/>
            <person name="Riley R."/>
            <person name="Andreopoulos W."/>
            <person name="He G."/>
            <person name="Johnson J."/>
            <person name="Barry K.W."/>
            <person name="Grigoriev I.V."/>
            <person name="Nagy L."/>
            <person name="Hibbett D."/>
            <person name="Henrissat B."/>
            <person name="Matheny P.B."/>
            <person name="Labbe J."/>
            <person name="Martin A.F."/>
        </authorList>
    </citation>
    <scope>NUCLEOTIDE SEQUENCE</scope>
    <source>
        <strain evidence="1">BPL698</strain>
    </source>
</reference>
<accession>A0ACC0U9Q0</accession>
<dbReference type="EMBL" id="JAGFNK010000090">
    <property type="protein sequence ID" value="KAI9508445.1"/>
    <property type="molecule type" value="Genomic_DNA"/>
</dbReference>
<name>A0ACC0U9Q0_9AGAM</name>
<proteinExistence type="predicted"/>
<keyword evidence="2" id="KW-1185">Reference proteome</keyword>
<protein>
    <submittedName>
        <fullName evidence="1">Uncharacterized protein</fullName>
    </submittedName>
</protein>
<evidence type="ECO:0000313" key="1">
    <source>
        <dbReference type="EMBL" id="KAI9508445.1"/>
    </source>
</evidence>
<gene>
    <name evidence="1" type="ORF">F5148DRAFT_905578</name>
</gene>
<organism evidence="1 2">
    <name type="scientific">Russula earlei</name>
    <dbReference type="NCBI Taxonomy" id="71964"/>
    <lineage>
        <taxon>Eukaryota</taxon>
        <taxon>Fungi</taxon>
        <taxon>Dikarya</taxon>
        <taxon>Basidiomycota</taxon>
        <taxon>Agaricomycotina</taxon>
        <taxon>Agaricomycetes</taxon>
        <taxon>Russulales</taxon>
        <taxon>Russulaceae</taxon>
        <taxon>Russula</taxon>
    </lineage>
</organism>